<dbReference type="RefSeq" id="WP_035539064.1">
    <property type="nucleotide sequence ID" value="NZ_ARYL01000018.1"/>
</dbReference>
<dbReference type="AlphaFoldDB" id="A0A059G5A2"/>
<evidence type="ECO:0000313" key="2">
    <source>
        <dbReference type="EMBL" id="KDA02022.1"/>
    </source>
</evidence>
<feature type="transmembrane region" description="Helical" evidence="1">
    <location>
        <begin position="381"/>
        <end position="406"/>
    </location>
</feature>
<feature type="transmembrane region" description="Helical" evidence="1">
    <location>
        <begin position="133"/>
        <end position="154"/>
    </location>
</feature>
<feature type="transmembrane region" description="Helical" evidence="1">
    <location>
        <begin position="320"/>
        <end position="342"/>
    </location>
</feature>
<accession>A0A059G5A2</accession>
<gene>
    <name evidence="2" type="ORF">HOC_12473</name>
</gene>
<protein>
    <submittedName>
        <fullName evidence="2">Putative potassium uptake protein TrkH</fullName>
    </submittedName>
</protein>
<evidence type="ECO:0000256" key="1">
    <source>
        <dbReference type="SAM" id="Phobius"/>
    </source>
</evidence>
<dbReference type="Proteomes" id="UP000024942">
    <property type="component" value="Unassembled WGS sequence"/>
</dbReference>
<dbReference type="PANTHER" id="PTHR32024:SF2">
    <property type="entry name" value="TRK SYSTEM POTASSIUM UPTAKE PROTEIN TRKG-RELATED"/>
    <property type="match status" value="1"/>
</dbReference>
<sequence length="468" mass="49340">MNYASIVRVLAFIMLILAGSAVLPVLVAVIAGETDQVVALSVTAISIAVLASSVLLLTPKPKRKARPSDALAVVILWWFLSPVAAALPFVVGVADVSLFHAIHEAAACLTTSGQSVIRIEGNAWPVSLIVWRAVLHILGCLASITMAASVLAALNLGGPGIHRTVLFTLPETSFFDAVPRVAKSVFYMMAVCLIVLIGLLILAGVPFPRAVGDAVSAITTGVVDPLAMKRAILPPFPGIILGIGMIVGALGLAVWLPLKDRKPRTALFDPETITFVVLIIVFAVMVLPTGVLFVDGIAWSVSAMSTSGLALTNPALRESIPLPILVLPALIGGSALSAAGGVKIARLIVLARRAGQEFRQLGYRRSVLGFRFRDRELDERSVIGVWVYLVAYIVAVFMVMIGFSFLNLPFDETIRLSIGGLTNSGGLLLGHTEGLDGGATSLLVLSMVLGRLEILAVIPALSPSFWRG</sequence>
<reference evidence="2 3" key="1">
    <citation type="journal article" date="2014" name="Antonie Van Leeuwenhoek">
        <title>Hyphomonas beringensis sp. nov. and Hyphomonas chukchiensis sp. nov., isolated from surface seawater of the Bering Sea and Chukchi Sea.</title>
        <authorList>
            <person name="Li C."/>
            <person name="Lai Q."/>
            <person name="Li G."/>
            <person name="Dong C."/>
            <person name="Wang J."/>
            <person name="Liao Y."/>
            <person name="Shao Z."/>
        </authorList>
    </citation>
    <scope>NUCLEOTIDE SEQUENCE [LARGE SCALE GENOMIC DNA]</scope>
    <source>
        <strain evidence="2 3">SCH89</strain>
    </source>
</reference>
<feature type="transmembrane region" description="Helical" evidence="1">
    <location>
        <begin position="236"/>
        <end position="256"/>
    </location>
</feature>
<dbReference type="OrthoDB" id="7629000at2"/>
<dbReference type="PATRIC" id="fig|1280953.3.peg.2513"/>
<comment type="caution">
    <text evidence="2">The sequence shown here is derived from an EMBL/GenBank/DDBJ whole genome shotgun (WGS) entry which is preliminary data.</text>
</comment>
<dbReference type="eggNOG" id="COG0168">
    <property type="taxonomic scope" value="Bacteria"/>
</dbReference>
<dbReference type="EMBL" id="ARYL01000018">
    <property type="protein sequence ID" value="KDA02022.1"/>
    <property type="molecule type" value="Genomic_DNA"/>
</dbReference>
<organism evidence="2 3">
    <name type="scientific">Hyphomonas oceanitis SCH89</name>
    <dbReference type="NCBI Taxonomy" id="1280953"/>
    <lineage>
        <taxon>Bacteria</taxon>
        <taxon>Pseudomonadati</taxon>
        <taxon>Pseudomonadota</taxon>
        <taxon>Alphaproteobacteria</taxon>
        <taxon>Hyphomonadales</taxon>
        <taxon>Hyphomonadaceae</taxon>
        <taxon>Hyphomonas</taxon>
    </lineage>
</organism>
<keyword evidence="1" id="KW-0812">Transmembrane</keyword>
<feature type="transmembrane region" description="Helical" evidence="1">
    <location>
        <begin position="37"/>
        <end position="58"/>
    </location>
</feature>
<dbReference type="PANTHER" id="PTHR32024">
    <property type="entry name" value="TRK SYSTEM POTASSIUM UPTAKE PROTEIN TRKG-RELATED"/>
    <property type="match status" value="1"/>
</dbReference>
<proteinExistence type="predicted"/>
<feature type="transmembrane region" description="Helical" evidence="1">
    <location>
        <begin position="9"/>
        <end position="31"/>
    </location>
</feature>
<keyword evidence="3" id="KW-1185">Reference proteome</keyword>
<feature type="transmembrane region" description="Helical" evidence="1">
    <location>
        <begin position="276"/>
        <end position="300"/>
    </location>
</feature>
<dbReference type="STRING" id="1280953.HOC_12473"/>
<feature type="transmembrane region" description="Helical" evidence="1">
    <location>
        <begin position="185"/>
        <end position="207"/>
    </location>
</feature>
<keyword evidence="1" id="KW-1133">Transmembrane helix</keyword>
<name>A0A059G5A2_9PROT</name>
<evidence type="ECO:0000313" key="3">
    <source>
        <dbReference type="Proteomes" id="UP000024942"/>
    </source>
</evidence>
<keyword evidence="1" id="KW-0472">Membrane</keyword>
<feature type="transmembrane region" description="Helical" evidence="1">
    <location>
        <begin position="70"/>
        <end position="91"/>
    </location>
</feature>